<name>A0A3S5CS08_9PLAT</name>
<protein>
    <submittedName>
        <fullName evidence="1">Uncharacterized protein</fullName>
    </submittedName>
</protein>
<gene>
    <name evidence="1" type="ORF">PXEA_LOCUS25171</name>
</gene>
<keyword evidence="2" id="KW-1185">Reference proteome</keyword>
<organism evidence="1 2">
    <name type="scientific">Protopolystoma xenopodis</name>
    <dbReference type="NCBI Taxonomy" id="117903"/>
    <lineage>
        <taxon>Eukaryota</taxon>
        <taxon>Metazoa</taxon>
        <taxon>Spiralia</taxon>
        <taxon>Lophotrochozoa</taxon>
        <taxon>Platyhelminthes</taxon>
        <taxon>Monogenea</taxon>
        <taxon>Polyopisthocotylea</taxon>
        <taxon>Polystomatidea</taxon>
        <taxon>Polystomatidae</taxon>
        <taxon>Protopolystoma</taxon>
    </lineage>
</organism>
<proteinExistence type="predicted"/>
<dbReference type="AlphaFoldDB" id="A0A3S5CS08"/>
<sequence>MENFSDLSSSFPLHEKAYLLKNRARVVPSEGGQHEDKKCMCIAFFTLAQFTPVRLNSGYKWLQTVRTCARPDDV</sequence>
<comment type="caution">
    <text evidence="1">The sequence shown here is derived from an EMBL/GenBank/DDBJ whole genome shotgun (WGS) entry which is preliminary data.</text>
</comment>
<dbReference type="EMBL" id="CAAALY010125736">
    <property type="protein sequence ID" value="VEL31731.1"/>
    <property type="molecule type" value="Genomic_DNA"/>
</dbReference>
<evidence type="ECO:0000313" key="2">
    <source>
        <dbReference type="Proteomes" id="UP000784294"/>
    </source>
</evidence>
<accession>A0A3S5CS08</accession>
<reference evidence="1" key="1">
    <citation type="submission" date="2018-11" db="EMBL/GenBank/DDBJ databases">
        <authorList>
            <consortium name="Pathogen Informatics"/>
        </authorList>
    </citation>
    <scope>NUCLEOTIDE SEQUENCE</scope>
</reference>
<evidence type="ECO:0000313" key="1">
    <source>
        <dbReference type="EMBL" id="VEL31731.1"/>
    </source>
</evidence>
<dbReference type="Proteomes" id="UP000784294">
    <property type="component" value="Unassembled WGS sequence"/>
</dbReference>